<dbReference type="PANTHER" id="PTHR42939:SF2">
    <property type="entry name" value="ABC-TYPE TRANSPORTER ATP-BINDING PROTEIN ECSA"/>
    <property type="match status" value="1"/>
</dbReference>
<dbReference type="EMBL" id="JBHSPF010000002">
    <property type="protein sequence ID" value="MFC5627326.1"/>
    <property type="molecule type" value="Genomic_DNA"/>
</dbReference>
<dbReference type="Proteomes" id="UP001596143">
    <property type="component" value="Unassembled WGS sequence"/>
</dbReference>
<proteinExistence type="predicted"/>
<evidence type="ECO:0000256" key="3">
    <source>
        <dbReference type="ARBA" id="ARBA00022840"/>
    </source>
</evidence>
<dbReference type="InterPro" id="IPR051782">
    <property type="entry name" value="ABC_Transporter_VariousFunc"/>
</dbReference>
<dbReference type="SUPFAM" id="SSF52540">
    <property type="entry name" value="P-loop containing nucleoside triphosphate hydrolases"/>
    <property type="match status" value="2"/>
</dbReference>
<dbReference type="InterPro" id="IPR003439">
    <property type="entry name" value="ABC_transporter-like_ATP-bd"/>
</dbReference>
<keyword evidence="2" id="KW-0547">Nucleotide-binding</keyword>
<sequence length="204" mass="23749">MHGAVIRHLFFLSWIHEAGYSKSQLVLRNIQFSIEPGELIGFIGPNGAGKSSTIQSLLGVIYHVKRNVHLSNYAYIPERLIFLLKSSFSLRWDSKNHRTNQPLLFRHSTSIFRTKSKDTGLLELLIKSFLRHKVYVSSYGQMVGISLFAISLVPLWIKWLILIAFILFIHSWLKSVLQRMLDHTFSRSFLTMKRISRMFQHFSL</sequence>
<accession>A0ABW0U3A0</accession>
<dbReference type="InterPro" id="IPR027417">
    <property type="entry name" value="P-loop_NTPase"/>
</dbReference>
<dbReference type="RefSeq" id="WP_270896851.1">
    <property type="nucleotide sequence ID" value="NZ_JBHSPF010000002.1"/>
</dbReference>
<dbReference type="InterPro" id="IPR010288">
    <property type="entry name" value="EcsB_ABC"/>
</dbReference>
<name>A0ABW0U3A0_9BACI</name>
<evidence type="ECO:0000313" key="5">
    <source>
        <dbReference type="EMBL" id="MFC5627326.1"/>
    </source>
</evidence>
<feature type="domain" description="ABC transporter" evidence="4">
    <location>
        <begin position="27"/>
        <end position="71"/>
    </location>
</feature>
<keyword evidence="6" id="KW-1185">Reference proteome</keyword>
<keyword evidence="1" id="KW-0813">Transport</keyword>
<comment type="caution">
    <text evidence="5">The sequence shown here is derived from an EMBL/GenBank/DDBJ whole genome shotgun (WGS) entry which is preliminary data.</text>
</comment>
<dbReference type="Pfam" id="PF00005">
    <property type="entry name" value="ABC_tran"/>
    <property type="match status" value="1"/>
</dbReference>
<evidence type="ECO:0000256" key="1">
    <source>
        <dbReference type="ARBA" id="ARBA00022448"/>
    </source>
</evidence>
<dbReference type="Pfam" id="PF05975">
    <property type="entry name" value="EcsB"/>
    <property type="match status" value="1"/>
</dbReference>
<reference evidence="6" key="1">
    <citation type="journal article" date="2019" name="Int. J. Syst. Evol. Microbiol.">
        <title>The Global Catalogue of Microorganisms (GCM) 10K type strain sequencing project: providing services to taxonomists for standard genome sequencing and annotation.</title>
        <authorList>
            <consortium name="The Broad Institute Genomics Platform"/>
            <consortium name="The Broad Institute Genome Sequencing Center for Infectious Disease"/>
            <person name="Wu L."/>
            <person name="Ma J."/>
        </authorList>
    </citation>
    <scope>NUCLEOTIDE SEQUENCE [LARGE SCALE GENOMIC DNA]</scope>
    <source>
        <strain evidence="6">CGMCC 1.15790</strain>
    </source>
</reference>
<gene>
    <name evidence="5" type="ORF">ACFPTR_00235</name>
</gene>
<protein>
    <submittedName>
        <fullName evidence="5">ABC transporter permease</fullName>
    </submittedName>
</protein>
<dbReference type="PANTHER" id="PTHR42939">
    <property type="entry name" value="ABC TRANSPORTER ATP-BINDING PROTEIN ALBC-RELATED"/>
    <property type="match status" value="1"/>
</dbReference>
<keyword evidence="3" id="KW-0067">ATP-binding</keyword>
<organism evidence="5 6">
    <name type="scientific">Aliibacillus thermotolerans</name>
    <dbReference type="NCBI Taxonomy" id="1834418"/>
    <lineage>
        <taxon>Bacteria</taxon>
        <taxon>Bacillati</taxon>
        <taxon>Bacillota</taxon>
        <taxon>Bacilli</taxon>
        <taxon>Bacillales</taxon>
        <taxon>Bacillaceae</taxon>
        <taxon>Aliibacillus</taxon>
    </lineage>
</organism>
<dbReference type="Gene3D" id="3.40.50.300">
    <property type="entry name" value="P-loop containing nucleotide triphosphate hydrolases"/>
    <property type="match status" value="1"/>
</dbReference>
<evidence type="ECO:0000313" key="6">
    <source>
        <dbReference type="Proteomes" id="UP001596143"/>
    </source>
</evidence>
<evidence type="ECO:0000259" key="4">
    <source>
        <dbReference type="Pfam" id="PF00005"/>
    </source>
</evidence>
<evidence type="ECO:0000256" key="2">
    <source>
        <dbReference type="ARBA" id="ARBA00022741"/>
    </source>
</evidence>